<evidence type="ECO:0000313" key="2">
    <source>
        <dbReference type="Proteomes" id="UP000539372"/>
    </source>
</evidence>
<protein>
    <submittedName>
        <fullName evidence="1">Uncharacterized protein</fullName>
    </submittedName>
</protein>
<dbReference type="Proteomes" id="UP000539372">
    <property type="component" value="Unassembled WGS sequence"/>
</dbReference>
<evidence type="ECO:0000313" key="1">
    <source>
        <dbReference type="EMBL" id="NMM46515.1"/>
    </source>
</evidence>
<sequence length="1269" mass="141745">MVSALNVTAEQIHGIKSSEQLVRLLRRLLHAEARANNIARRGINVPAQITVSDKGEDARIEWRGGPNDTDYLPARVSMFQSKATRMTDGKCKSEVKNKDGTLKEAIGESLEANGAYIIFCTDKYVGDTLRERVNAVREGIATASANKYPDALIEFYDANKISDWVNSHPSVAIWALAELFGRPVTGLQSWKSWCENPDLEANTYEFIPGRSADGLVDLNNVIRDVPLHLASPRAVARIVGLSGLGKTRVALEMFRPPDEGTNTMREAEVASIVYASTDIGAENLSLLFNHFRNENVDGIVIVDDCDIELHHNLARVAQHPDSHFSLLTLDFDPKSVSGDARVVELRRFDNDTIKSILKQAYPGLRDPDIDRICAFAQGFPLMAVLLGKAALSDIDEVVTLKDDVVLKRMIWGRDEPDAQGHSVIAACSLFDNLGVYGPSKRELEFVAQSICNTSFSDCFQWVQRFERRQLIQRRGDFVQVLPKPLALRLAGERWAEIHPDDAKSWFGGAMPERLQAMLCDQLAKLDFHPSAKALVEELCGPTGPFSDPEVLNTEAGSRCFRSLVETNPQAALNGIEIAYGSWTPEQLLNVVDGRRNLIWALEKLCFRRETFHSAATLLLAFAAAENESWSNNATGQFVHLYQLVLSGTEANGDEKLLVIDEALSSNDPRYLEIAVQALGHGLTLWHYSRTGGAEEQGSGKRLQDWYPTRDDADRYIRNILSRLTDIACGHTDFAEKAKNEIATRIRELVSRGFVDEVSSSVESIVERHGIHWPTALEQTYDVLQFDAEGMVPELRKKAESLHNRLLPRSLEDRLRFYVTDLPWDFILDDDGQKDVDNEIKTLANECSQNVDLTLKLLPAWLVGSHRQFFAFGRHLGENFPEPERLVGEALTFLENTDDQETSASFLGAFLAGIHPINPALAEQTLDTVSESPKLQHFLVDLTRFMPIGVREIRRIVSKIESGGVSPSEAQLLAYGSVLADLAPEEITPLLEALSQLDGDGHWTALFIATMYLHGDRKGRFHALREQVENLLRLPDLLTGEHRSTSDDHHFEVLATLALNGAPSTKDLAQYLAAEIIRLCKRKSFSYGRDHLVGKLMNLLFANYQKDVWPLFKAAIAEDDPLAHFHLEHVLGAGFDKGEGKIGVLLSLSNDVLLEWCREEPQSAPAFLAKIAPLLEQNGEELDFTPLMAAVLEEFGDRKDVLSAVSGNMYTFFHAGSLVPYFQQYVRPMEQLLSHRHKAVREFAKRQIASLRSNIESEKKQDEANDFGIF</sequence>
<comment type="caution">
    <text evidence="1">The sequence shown here is derived from an EMBL/GenBank/DDBJ whole genome shotgun (WGS) entry which is preliminary data.</text>
</comment>
<reference evidence="1 2" key="1">
    <citation type="submission" date="2020-04" db="EMBL/GenBank/DDBJ databases">
        <title>Rhodospirillaceae bacterium KN72 isolated from deep sea.</title>
        <authorList>
            <person name="Zhang D.-C."/>
        </authorList>
    </citation>
    <scope>NUCLEOTIDE SEQUENCE [LARGE SCALE GENOMIC DNA]</scope>
    <source>
        <strain evidence="1 2">KN72</strain>
    </source>
</reference>
<dbReference type="EMBL" id="JABBNT010000006">
    <property type="protein sequence ID" value="NMM46515.1"/>
    <property type="molecule type" value="Genomic_DNA"/>
</dbReference>
<proteinExistence type="predicted"/>
<dbReference type="RefSeq" id="WP_169626913.1">
    <property type="nucleotide sequence ID" value="NZ_JABBNT010000006.1"/>
</dbReference>
<keyword evidence="2" id="KW-1185">Reference proteome</keyword>
<accession>A0A7Y0E3E5</accession>
<dbReference type="InterPro" id="IPR027417">
    <property type="entry name" value="P-loop_NTPase"/>
</dbReference>
<gene>
    <name evidence="1" type="ORF">HH303_18635</name>
</gene>
<name>A0A7Y0E3E5_9PROT</name>
<organism evidence="1 2">
    <name type="scientific">Pacificispira spongiicola</name>
    <dbReference type="NCBI Taxonomy" id="2729598"/>
    <lineage>
        <taxon>Bacteria</taxon>
        <taxon>Pseudomonadati</taxon>
        <taxon>Pseudomonadota</taxon>
        <taxon>Alphaproteobacteria</taxon>
        <taxon>Rhodospirillales</taxon>
        <taxon>Rhodospirillaceae</taxon>
        <taxon>Pacificispira</taxon>
    </lineage>
</organism>
<dbReference type="AlphaFoldDB" id="A0A7Y0E3E5"/>
<dbReference type="SUPFAM" id="SSF52540">
    <property type="entry name" value="P-loop containing nucleoside triphosphate hydrolases"/>
    <property type="match status" value="1"/>
</dbReference>